<dbReference type="Proteomes" id="UP000077154">
    <property type="component" value="Unassembled WGS sequence"/>
</dbReference>
<gene>
    <name evidence="1" type="ORF">VC83_05535</name>
</gene>
<name>A0A177A644_9PEZI</name>
<dbReference type="AlphaFoldDB" id="A0A177A644"/>
<dbReference type="OrthoDB" id="5412996at2759"/>
<reference evidence="1" key="1">
    <citation type="submission" date="2016-03" db="EMBL/GenBank/DDBJ databases">
        <title>Updated assembly of Pseudogymnoascus destructans, the fungus causing white-nose syndrome of bats.</title>
        <authorList>
            <person name="Palmer J.M."/>
            <person name="Drees K.P."/>
            <person name="Foster J.T."/>
            <person name="Lindner D.L."/>
        </authorList>
    </citation>
    <scope>NUCLEOTIDE SEQUENCE [LARGE SCALE GENOMIC DNA]</scope>
    <source>
        <strain evidence="1">20631-21</strain>
    </source>
</reference>
<accession>A0A177A644</accession>
<evidence type="ECO:0008006" key="2">
    <source>
        <dbReference type="Google" id="ProtNLM"/>
    </source>
</evidence>
<dbReference type="EMBL" id="KV441399">
    <property type="protein sequence ID" value="OAF57618.1"/>
    <property type="molecule type" value="Genomic_DNA"/>
</dbReference>
<dbReference type="RefSeq" id="XP_024322906.1">
    <property type="nucleotide sequence ID" value="XM_024469155.1"/>
</dbReference>
<sequence length="207" mass="23991">MQWYVRPGPLTIKQNELECHGIKVPEIQTTPDASLYMRELINQSILGLRDQSYAIADEKTCHEAYLSLMSLQAITPQMVKAEFLRGPFKLYNPDIRLGNIIADADYKIKAFIDWDFCYVAPAQFLFSPPLGLTPLDMLECNDVLSGLMEECMDNGTFWYNQAVQESTFWQSMLERLWTFKATPEVQDPPDMAGFIQLKLEQYREKWI</sequence>
<evidence type="ECO:0000313" key="1">
    <source>
        <dbReference type="EMBL" id="OAF57618.1"/>
    </source>
</evidence>
<proteinExistence type="predicted"/>
<protein>
    <recommendedName>
        <fullName evidence="2">Aminoglycoside phosphotransferase domain-containing protein</fullName>
    </recommendedName>
</protein>
<organism evidence="1">
    <name type="scientific">Pseudogymnoascus destructans</name>
    <dbReference type="NCBI Taxonomy" id="655981"/>
    <lineage>
        <taxon>Eukaryota</taxon>
        <taxon>Fungi</taxon>
        <taxon>Dikarya</taxon>
        <taxon>Ascomycota</taxon>
        <taxon>Pezizomycotina</taxon>
        <taxon>Leotiomycetes</taxon>
        <taxon>Thelebolales</taxon>
        <taxon>Thelebolaceae</taxon>
        <taxon>Pseudogymnoascus</taxon>
    </lineage>
</organism>
<dbReference type="VEuPathDB" id="FungiDB:GMDG_06672"/>
<dbReference type="GeneID" id="36288600"/>